<accession>A0A3N6PXQ4</accession>
<sequence>MKDTNTEPDKVGTTEAAFLLNISTARLRLLLRQGRLKGAKKVKRFWVIPLNRRGMPEITPGRRGPQGTWNKGFRTGNTFIHVLRREIDYNRDHGTSLPAISVKQGGKNHRCHEVEILGNCKIVYRPHKPNKSQAGGARLWIETEPDIEIIRKFFRDVELQEDKPQGFG</sequence>
<dbReference type="OrthoDB" id="517841at2"/>
<gene>
    <name evidence="1" type="ORF">D5R40_09490</name>
</gene>
<proteinExistence type="predicted"/>
<protein>
    <submittedName>
        <fullName evidence="1">DNA-binding protein</fullName>
    </submittedName>
</protein>
<reference evidence="1 2" key="1">
    <citation type="journal article" date="2018" name="ACS Chem. Biol.">
        <title>Ketoreductase domain dysfunction expands chemodiversity: malyngamide biosynthesis in the cyanobacterium Okeania hirsuta.</title>
        <authorList>
            <person name="Moss N.A."/>
            <person name="Leao T."/>
            <person name="Rankin M."/>
            <person name="McCullough T.M."/>
            <person name="Qu P."/>
            <person name="Korobeynikov A."/>
            <person name="Smith J.L."/>
            <person name="Gerwick L."/>
            <person name="Gerwick W.H."/>
        </authorList>
    </citation>
    <scope>NUCLEOTIDE SEQUENCE [LARGE SCALE GENOMIC DNA]</scope>
    <source>
        <strain evidence="1 2">PAB10Feb10-1</strain>
    </source>
</reference>
<name>A0A3N6PXQ4_9CYAN</name>
<comment type="caution">
    <text evidence="1">The sequence shown here is derived from an EMBL/GenBank/DDBJ whole genome shotgun (WGS) entry which is preliminary data.</text>
</comment>
<dbReference type="GO" id="GO:0003677">
    <property type="term" value="F:DNA binding"/>
    <property type="evidence" value="ECO:0007669"/>
    <property type="project" value="UniProtKB-KW"/>
</dbReference>
<organism evidence="1 2">
    <name type="scientific">Okeania hirsuta</name>
    <dbReference type="NCBI Taxonomy" id="1458930"/>
    <lineage>
        <taxon>Bacteria</taxon>
        <taxon>Bacillati</taxon>
        <taxon>Cyanobacteriota</taxon>
        <taxon>Cyanophyceae</taxon>
        <taxon>Oscillatoriophycideae</taxon>
        <taxon>Oscillatoriales</taxon>
        <taxon>Microcoleaceae</taxon>
        <taxon>Okeania</taxon>
    </lineage>
</organism>
<keyword evidence="1" id="KW-0238">DNA-binding</keyword>
<evidence type="ECO:0000313" key="2">
    <source>
        <dbReference type="Proteomes" id="UP000269154"/>
    </source>
</evidence>
<dbReference type="Proteomes" id="UP000269154">
    <property type="component" value="Unassembled WGS sequence"/>
</dbReference>
<dbReference type="AlphaFoldDB" id="A0A3N6PXQ4"/>
<dbReference type="RefSeq" id="WP_124154547.1">
    <property type="nucleotide sequence ID" value="NZ_CAWOLW010000323.1"/>
</dbReference>
<dbReference type="EMBL" id="RCBY01000039">
    <property type="protein sequence ID" value="RQH46695.1"/>
    <property type="molecule type" value="Genomic_DNA"/>
</dbReference>
<evidence type="ECO:0000313" key="1">
    <source>
        <dbReference type="EMBL" id="RQH46695.1"/>
    </source>
</evidence>
<keyword evidence="2" id="KW-1185">Reference proteome</keyword>